<keyword evidence="3" id="KW-1185">Reference proteome</keyword>
<dbReference type="Proteomes" id="UP000678393">
    <property type="component" value="Unassembled WGS sequence"/>
</dbReference>
<protein>
    <submittedName>
        <fullName evidence="2">Uncharacterized protein</fullName>
    </submittedName>
</protein>
<feature type="non-terminal residue" evidence="2">
    <location>
        <position position="92"/>
    </location>
</feature>
<keyword evidence="1" id="KW-0732">Signal</keyword>
<evidence type="ECO:0000256" key="1">
    <source>
        <dbReference type="SAM" id="SignalP"/>
    </source>
</evidence>
<reference evidence="2" key="1">
    <citation type="submission" date="2021-04" db="EMBL/GenBank/DDBJ databases">
        <authorList>
            <consortium name="Molecular Ecology Group"/>
        </authorList>
    </citation>
    <scope>NUCLEOTIDE SEQUENCE</scope>
</reference>
<evidence type="ECO:0000313" key="3">
    <source>
        <dbReference type="Proteomes" id="UP000678393"/>
    </source>
</evidence>
<feature type="signal peptide" evidence="1">
    <location>
        <begin position="1"/>
        <end position="28"/>
    </location>
</feature>
<name>A0A8S3ZZU6_9EUPU</name>
<accession>A0A8S3ZZU6</accession>
<dbReference type="AlphaFoldDB" id="A0A8S3ZZU6"/>
<organism evidence="2 3">
    <name type="scientific">Candidula unifasciata</name>
    <dbReference type="NCBI Taxonomy" id="100452"/>
    <lineage>
        <taxon>Eukaryota</taxon>
        <taxon>Metazoa</taxon>
        <taxon>Spiralia</taxon>
        <taxon>Lophotrochozoa</taxon>
        <taxon>Mollusca</taxon>
        <taxon>Gastropoda</taxon>
        <taxon>Heterobranchia</taxon>
        <taxon>Euthyneura</taxon>
        <taxon>Panpulmonata</taxon>
        <taxon>Eupulmonata</taxon>
        <taxon>Stylommatophora</taxon>
        <taxon>Helicina</taxon>
        <taxon>Helicoidea</taxon>
        <taxon>Geomitridae</taxon>
        <taxon>Candidula</taxon>
    </lineage>
</organism>
<proteinExistence type="predicted"/>
<gene>
    <name evidence="2" type="ORF">CUNI_LOCUS19168</name>
</gene>
<feature type="non-terminal residue" evidence="2">
    <location>
        <position position="1"/>
    </location>
</feature>
<sequence length="92" mass="10717">RFTMKRKTGAGNLFLVAATLCLWHQVYSLQLERLSGNQLEELSLREPRQPQYGWGTWRVRYSRGPGQPGRCCFQEALSPSKNYRKILMINKT</sequence>
<dbReference type="EMBL" id="CAJHNH020006346">
    <property type="protein sequence ID" value="CAG5133610.1"/>
    <property type="molecule type" value="Genomic_DNA"/>
</dbReference>
<feature type="chain" id="PRO_5035813107" evidence="1">
    <location>
        <begin position="29"/>
        <end position="92"/>
    </location>
</feature>
<evidence type="ECO:0000313" key="2">
    <source>
        <dbReference type="EMBL" id="CAG5133610.1"/>
    </source>
</evidence>
<comment type="caution">
    <text evidence="2">The sequence shown here is derived from an EMBL/GenBank/DDBJ whole genome shotgun (WGS) entry which is preliminary data.</text>
</comment>